<organism evidence="4 5">
    <name type="scientific">Curtobacterium herbarum</name>
    <dbReference type="NCBI Taxonomy" id="150122"/>
    <lineage>
        <taxon>Bacteria</taxon>
        <taxon>Bacillati</taxon>
        <taxon>Actinomycetota</taxon>
        <taxon>Actinomycetes</taxon>
        <taxon>Micrococcales</taxon>
        <taxon>Microbacteriaceae</taxon>
        <taxon>Curtobacterium</taxon>
    </lineage>
</organism>
<dbReference type="InterPro" id="IPR000182">
    <property type="entry name" value="GNAT_dom"/>
</dbReference>
<sequence>MATLRERVTAPAHLEVPFPVGGLTFRPATMADLPEVHGVALESAAVDEPHAHPSTEDFVHRLSTEGLDPERDTVVGIDADGHVHAYAIVIPVPTRDTAARVLLGGAVRPTHRGQGIGRRVLAWQTARARQHLAGLDLDLPGAIDLTAPAGSVTLALAARAGLHPVRTWVDMQVDLDGDDRAAEREPLPTLSDGLVLRPATQDDIEPMRAAKNDAFRDHWGSQPMVEADWRGYLTSDKSRLDLSRVVVDERGDVLAFTVVESDPGAFAARGRSFGYIHWVGVVRRARGRGLAPLVVRATLDAVRGAGLSAASLEVDAENPSGAVALYERLGFIAGTAAITTSMAL</sequence>
<evidence type="ECO:0000256" key="1">
    <source>
        <dbReference type="ARBA" id="ARBA00022679"/>
    </source>
</evidence>
<reference evidence="5" key="1">
    <citation type="journal article" date="2019" name="Int. J. Syst. Evol. Microbiol.">
        <title>The Global Catalogue of Microorganisms (GCM) 10K type strain sequencing project: providing services to taxonomists for standard genome sequencing and annotation.</title>
        <authorList>
            <consortium name="The Broad Institute Genomics Platform"/>
            <consortium name="The Broad Institute Genome Sequencing Center for Infectious Disease"/>
            <person name="Wu L."/>
            <person name="Ma J."/>
        </authorList>
    </citation>
    <scope>NUCLEOTIDE SEQUENCE [LARGE SCALE GENOMIC DNA]</scope>
    <source>
        <strain evidence="5">JCM 12140</strain>
    </source>
</reference>
<evidence type="ECO:0000256" key="2">
    <source>
        <dbReference type="ARBA" id="ARBA00023315"/>
    </source>
</evidence>
<protein>
    <submittedName>
        <fullName evidence="4">GNAT family N-acetyltransferase</fullName>
    </submittedName>
</protein>
<dbReference type="InterPro" id="IPR050832">
    <property type="entry name" value="Bact_Acetyltransf"/>
</dbReference>
<dbReference type="InterPro" id="IPR016181">
    <property type="entry name" value="Acyl_CoA_acyltransferase"/>
</dbReference>
<feature type="domain" description="N-acetyltransferase" evidence="3">
    <location>
        <begin position="23"/>
        <end position="176"/>
    </location>
</feature>
<dbReference type="RefSeq" id="WP_204606711.1">
    <property type="nucleotide sequence ID" value="NZ_BAAAJX010000005.1"/>
</dbReference>
<dbReference type="PROSITE" id="PS51186">
    <property type="entry name" value="GNAT"/>
    <property type="match status" value="2"/>
</dbReference>
<dbReference type="PANTHER" id="PTHR43877:SF2">
    <property type="entry name" value="AMINOALKYLPHOSPHONATE N-ACETYLTRANSFERASE-RELATED"/>
    <property type="match status" value="1"/>
</dbReference>
<dbReference type="CDD" id="cd04301">
    <property type="entry name" value="NAT_SF"/>
    <property type="match status" value="2"/>
</dbReference>
<keyword evidence="5" id="KW-1185">Reference proteome</keyword>
<dbReference type="PANTHER" id="PTHR43877">
    <property type="entry name" value="AMINOALKYLPHOSPHONATE N-ACETYLTRANSFERASE-RELATED-RELATED"/>
    <property type="match status" value="1"/>
</dbReference>
<keyword evidence="1" id="KW-0808">Transferase</keyword>
<keyword evidence="2" id="KW-0012">Acyltransferase</keyword>
<comment type="caution">
    <text evidence="4">The sequence shown here is derived from an EMBL/GenBank/DDBJ whole genome shotgun (WGS) entry which is preliminary data.</text>
</comment>
<dbReference type="EMBL" id="BAAAJX010000005">
    <property type="protein sequence ID" value="GAA1492892.1"/>
    <property type="molecule type" value="Genomic_DNA"/>
</dbReference>
<evidence type="ECO:0000313" key="5">
    <source>
        <dbReference type="Proteomes" id="UP001501742"/>
    </source>
</evidence>
<proteinExistence type="predicted"/>
<evidence type="ECO:0000259" key="3">
    <source>
        <dbReference type="PROSITE" id="PS51186"/>
    </source>
</evidence>
<dbReference type="Proteomes" id="UP001501742">
    <property type="component" value="Unassembled WGS sequence"/>
</dbReference>
<dbReference type="Gene3D" id="3.40.630.30">
    <property type="match status" value="1"/>
</dbReference>
<dbReference type="Pfam" id="PF00583">
    <property type="entry name" value="Acetyltransf_1"/>
    <property type="match status" value="2"/>
</dbReference>
<dbReference type="SUPFAM" id="SSF55729">
    <property type="entry name" value="Acyl-CoA N-acyltransferases (Nat)"/>
    <property type="match status" value="2"/>
</dbReference>
<evidence type="ECO:0000313" key="4">
    <source>
        <dbReference type="EMBL" id="GAA1492892.1"/>
    </source>
</evidence>
<accession>A0ABP4K2C3</accession>
<feature type="domain" description="N-acetyltransferase" evidence="3">
    <location>
        <begin position="194"/>
        <end position="344"/>
    </location>
</feature>
<name>A0ABP4K2C3_9MICO</name>
<gene>
    <name evidence="4" type="ORF">GCM10009627_12380</name>
</gene>